<dbReference type="Gene3D" id="1.25.40.10">
    <property type="entry name" value="Tetratricopeptide repeat domain"/>
    <property type="match status" value="1"/>
</dbReference>
<keyword evidence="3" id="KW-1185">Reference proteome</keyword>
<dbReference type="PROSITE" id="PS51375">
    <property type="entry name" value="PPR"/>
    <property type="match status" value="1"/>
</dbReference>
<reference evidence="2 3" key="1">
    <citation type="journal article" date="2015" name="Environ. Microbiol.">
        <title>Metagenome sequence of Elaphomyces granulatus from sporocarp tissue reveals Ascomycota ectomycorrhizal fingerprints of genome expansion and a Proteobacteria-rich microbiome.</title>
        <authorList>
            <person name="Quandt C.A."/>
            <person name="Kohler A."/>
            <person name="Hesse C.N."/>
            <person name="Sharpton T.J."/>
            <person name="Martin F."/>
            <person name="Spatafora J.W."/>
        </authorList>
    </citation>
    <scope>NUCLEOTIDE SEQUENCE [LARGE SCALE GENOMIC DNA]</scope>
    <source>
        <strain evidence="2 3">OSC145934</strain>
    </source>
</reference>
<evidence type="ECO:0000256" key="1">
    <source>
        <dbReference type="PROSITE-ProRule" id="PRU00708"/>
    </source>
</evidence>
<dbReference type="InterPro" id="IPR002885">
    <property type="entry name" value="PPR_rpt"/>
</dbReference>
<comment type="caution">
    <text evidence="2">The sequence shown here is derived from an EMBL/GenBank/DDBJ whole genome shotgun (WGS) entry which is preliminary data.</text>
</comment>
<dbReference type="AlphaFoldDB" id="A0A232M2G9"/>
<dbReference type="PANTHER" id="PTHR47938:SF35">
    <property type="entry name" value="PENTATRICOPEPTIDE REPEAT-CONTAINING PROTEIN 4, MITOCHONDRIAL-RELATED"/>
    <property type="match status" value="1"/>
</dbReference>
<accession>A0A232M2G9</accession>
<dbReference type="OrthoDB" id="185373at2759"/>
<evidence type="ECO:0000313" key="3">
    <source>
        <dbReference type="Proteomes" id="UP000243515"/>
    </source>
</evidence>
<dbReference type="PANTHER" id="PTHR47938">
    <property type="entry name" value="RESPIRATORY COMPLEX I CHAPERONE (CIA84), PUTATIVE (AFU_ORTHOLOGUE AFUA_2G06020)-RELATED"/>
    <property type="match status" value="1"/>
</dbReference>
<dbReference type="InterPro" id="IPR011990">
    <property type="entry name" value="TPR-like_helical_dom_sf"/>
</dbReference>
<name>A0A232M2G9_9EURO</name>
<dbReference type="GO" id="GO:0003729">
    <property type="term" value="F:mRNA binding"/>
    <property type="evidence" value="ECO:0007669"/>
    <property type="project" value="TreeGrafter"/>
</dbReference>
<dbReference type="NCBIfam" id="TIGR00756">
    <property type="entry name" value="PPR"/>
    <property type="match status" value="1"/>
</dbReference>
<dbReference type="Proteomes" id="UP000243515">
    <property type="component" value="Unassembled WGS sequence"/>
</dbReference>
<gene>
    <name evidence="2" type="ORF">Egran_01644</name>
</gene>
<protein>
    <recommendedName>
        <fullName evidence="4">Pentatricopeptide repeat protein</fullName>
    </recommendedName>
</protein>
<evidence type="ECO:0000313" key="2">
    <source>
        <dbReference type="EMBL" id="OXV10593.1"/>
    </source>
</evidence>
<proteinExistence type="predicted"/>
<feature type="repeat" description="PPR" evidence="1">
    <location>
        <begin position="183"/>
        <end position="217"/>
    </location>
</feature>
<evidence type="ECO:0008006" key="4">
    <source>
        <dbReference type="Google" id="ProtNLM"/>
    </source>
</evidence>
<organism evidence="2 3">
    <name type="scientific">Elaphomyces granulatus</name>
    <dbReference type="NCBI Taxonomy" id="519963"/>
    <lineage>
        <taxon>Eukaryota</taxon>
        <taxon>Fungi</taxon>
        <taxon>Dikarya</taxon>
        <taxon>Ascomycota</taxon>
        <taxon>Pezizomycotina</taxon>
        <taxon>Eurotiomycetes</taxon>
        <taxon>Eurotiomycetidae</taxon>
        <taxon>Eurotiales</taxon>
        <taxon>Elaphomycetaceae</taxon>
        <taxon>Elaphomyces</taxon>
    </lineage>
</organism>
<sequence>MARNISLICGARWAGINGRGGETIHRSTLQMGRAQGWPWVTSRLQLPLVVTGGYGLIPQTGHLFLKTQLCRRIFVRRYALASTMKPVQDFIPLPSSELDSDIPKEDETRQMTRNSHAREAELLDIASAKATGRSISRAAIEKEIVWLTDPKTLSERIERLLKKRDPGMAAALVRAAQNNGVECVVAWNHLMEYCMSAGAPSAAFKFFNDMKKRGNRPNPQTYTIMLKGLSQQFRHPGLNPVQTALSIYRSISAPNSAVKPNIIHTNTMLLACARHGDMGALWLVVSDLPEEGPNAPDRMTYSSILDAIRETAQRDVDRTDPEKIDTILEIRATAVRDGKKIWADIVRQWRNGKLIIDNYLVCAMARLLINGSNESDCYDVLALMNQTTGIPTFANKPPPSHFHNLSEQSSFELKERSPLFYAKNREQRDPEMDLEALENTRDEKRRTHKDVKDVCFDDVFNPVIYPADVENQRPNKLSFLRPENINLTFILEACRLMTQAIDAGKSYWHHLTRESNWYKIEPDSHTFNQYLRLLRVARSSKLSLDVIKDEMLPAKRAEGKSFYIAISCCRRDRKNPNILNTANQLLELMNSHLLLPDPRALVGYLELIDVLAANPQLLISSFALDVKVDGSSSIATMRRQMQLKLRMIAISHMRPHVQKLFHSMTKGRISKFDPKRRRTHRKYPETIVGFLALRAMVRTRAMIDTVLLPEYEPLLSKLDRRQLESESKKLRVFSGVEMVAKFENSHIFPAPVGLSGS</sequence>
<dbReference type="EMBL" id="NPHW01002865">
    <property type="protein sequence ID" value="OXV10593.1"/>
    <property type="molecule type" value="Genomic_DNA"/>
</dbReference>
<dbReference type="Pfam" id="PF13041">
    <property type="entry name" value="PPR_2"/>
    <property type="match status" value="1"/>
</dbReference>